<dbReference type="AlphaFoldDB" id="A0A9Q3K4U1"/>
<dbReference type="Proteomes" id="UP000765509">
    <property type="component" value="Unassembled WGS sequence"/>
</dbReference>
<organism evidence="1 2">
    <name type="scientific">Austropuccinia psidii MF-1</name>
    <dbReference type="NCBI Taxonomy" id="1389203"/>
    <lineage>
        <taxon>Eukaryota</taxon>
        <taxon>Fungi</taxon>
        <taxon>Dikarya</taxon>
        <taxon>Basidiomycota</taxon>
        <taxon>Pucciniomycotina</taxon>
        <taxon>Pucciniomycetes</taxon>
        <taxon>Pucciniales</taxon>
        <taxon>Sphaerophragmiaceae</taxon>
        <taxon>Austropuccinia</taxon>
    </lineage>
</organism>
<evidence type="ECO:0000313" key="1">
    <source>
        <dbReference type="EMBL" id="MBW0573976.1"/>
    </source>
</evidence>
<accession>A0A9Q3K4U1</accession>
<gene>
    <name evidence="1" type="ORF">O181_113691</name>
</gene>
<keyword evidence="2" id="KW-1185">Reference proteome</keyword>
<reference evidence="1" key="1">
    <citation type="submission" date="2021-03" db="EMBL/GenBank/DDBJ databases">
        <title>Draft genome sequence of rust myrtle Austropuccinia psidii MF-1, a brazilian biotype.</title>
        <authorList>
            <person name="Quecine M.C."/>
            <person name="Pachon D.M.R."/>
            <person name="Bonatelli M.L."/>
            <person name="Correr F.H."/>
            <person name="Franceschini L.M."/>
            <person name="Leite T.F."/>
            <person name="Margarido G.R.A."/>
            <person name="Almeida C.A."/>
            <person name="Ferrarezi J.A."/>
            <person name="Labate C.A."/>
        </authorList>
    </citation>
    <scope>NUCLEOTIDE SEQUENCE</scope>
    <source>
        <strain evidence="1">MF-1</strain>
    </source>
</reference>
<evidence type="ECO:0000313" key="2">
    <source>
        <dbReference type="Proteomes" id="UP000765509"/>
    </source>
</evidence>
<proteinExistence type="predicted"/>
<dbReference type="EMBL" id="AVOT02093206">
    <property type="protein sequence ID" value="MBW0573976.1"/>
    <property type="molecule type" value="Genomic_DNA"/>
</dbReference>
<comment type="caution">
    <text evidence="1">The sequence shown here is derived from an EMBL/GenBank/DDBJ whole genome shotgun (WGS) entry which is preliminary data.</text>
</comment>
<sequence length="152" mass="16772">MSSFTLYIYIDENSHEVIAIVHNEYCYTIHCICNIDPNADVPNISPPTSVTPFSGSILAWPQSNNPLPMTNGHHSPPELAGNVIPKPVAGSKNDPTSDSISISAMTNSNPSSKLCQLFDVFNWYFCDFYNYIQKHPDNVDDYGSLSGLRASL</sequence>
<name>A0A9Q3K4U1_9BASI</name>
<protein>
    <submittedName>
        <fullName evidence="1">Uncharacterized protein</fullName>
    </submittedName>
</protein>